<evidence type="ECO:0000313" key="1">
    <source>
        <dbReference type="EMBL" id="OGC82180.1"/>
    </source>
</evidence>
<comment type="caution">
    <text evidence="1">The sequence shown here is derived from an EMBL/GenBank/DDBJ whole genome shotgun (WGS) entry which is preliminary data.</text>
</comment>
<sequence>MEKRICTQTNVPFTITDDEIAYLEERKLPLPTVSPMWRLRELFANRNEFNLFERTCSKSSKKIISCYRTDAEFPVYDYDIWISDQYDPFTYGRDYDFSRPFFEQYRDLWKVVPRPSRVAIGLEGSPYVNAVMNIKNSHYIFVSYEDQDSFYSYRLYRSRDCMDCIEVDESELCYECIDCTKCYNVKWAYHTHNSSDSAFLYLCRGCTNCFGCVGLKQKSYCIWNVEYTKEEYEQKMKAMNLSSRKNLEQLQQKFWKFVKESGVVFDSIVQSENCTGAYIEHSVNCKDSYFLKNCNHVLNCHTIHGGRDCYSSRGAINGELLYYSAGVARNSYNTQFCFNATMLIDSMYCNGILGGGNHLFGCIGFSKKNSYCILNKQYTQKEYEELLPRILKHMESTGELGKFFPLKYAEFPYIDSPAQVDFPMTDEEAEKWDVYVLKQKAFTTTDKKVEIPDTIDQVDESICDQILQDQETHRAYKLQKKELEFYKKMNIPVPVYSFETRNLKRSKILFQFNKTP</sequence>
<organism evidence="1 2">
    <name type="scientific">Candidatus Abawacabacteria bacterium RBG_16_42_10</name>
    <dbReference type="NCBI Taxonomy" id="1817814"/>
    <lineage>
        <taxon>Bacteria</taxon>
        <taxon>Candidatus Abawacaibacteriota</taxon>
    </lineage>
</organism>
<gene>
    <name evidence="1" type="ORF">A2V81_01625</name>
</gene>
<proteinExistence type="predicted"/>
<reference evidence="1 2" key="1">
    <citation type="journal article" date="2016" name="Nat. Commun.">
        <title>Thousands of microbial genomes shed light on interconnected biogeochemical processes in an aquifer system.</title>
        <authorList>
            <person name="Anantharaman K."/>
            <person name="Brown C.T."/>
            <person name="Hug L.A."/>
            <person name="Sharon I."/>
            <person name="Castelle C.J."/>
            <person name="Probst A.J."/>
            <person name="Thomas B.C."/>
            <person name="Singh A."/>
            <person name="Wilkins M.J."/>
            <person name="Karaoz U."/>
            <person name="Brodie E.L."/>
            <person name="Williams K.H."/>
            <person name="Hubbard S.S."/>
            <person name="Banfield J.F."/>
        </authorList>
    </citation>
    <scope>NUCLEOTIDE SEQUENCE [LARGE SCALE GENOMIC DNA]</scope>
</reference>
<dbReference type="Proteomes" id="UP000177614">
    <property type="component" value="Unassembled WGS sequence"/>
</dbReference>
<protein>
    <submittedName>
        <fullName evidence="1">Uncharacterized protein</fullName>
    </submittedName>
</protein>
<name>A0A1F4XKN0_9BACT</name>
<evidence type="ECO:0000313" key="2">
    <source>
        <dbReference type="Proteomes" id="UP000177614"/>
    </source>
</evidence>
<dbReference type="AlphaFoldDB" id="A0A1F4XKN0"/>
<accession>A0A1F4XKN0</accession>
<dbReference type="STRING" id="1817814.A2V81_01625"/>
<dbReference type="EMBL" id="MEWR01000010">
    <property type="protein sequence ID" value="OGC82180.1"/>
    <property type="molecule type" value="Genomic_DNA"/>
</dbReference>